<protein>
    <submittedName>
        <fullName evidence="2">Uncharacterized protein</fullName>
    </submittedName>
</protein>
<sequence length="74" mass="8260">MKQIDLEPHEHSSSYEMKPESRWLFIYSVAFALVMAAIAGFFAPATWAMFVSGAMVAGSAVACFPKFLLTKIRR</sequence>
<dbReference type="EMBL" id="CP107716">
    <property type="protein sequence ID" value="UYQ70962.1"/>
    <property type="molecule type" value="Genomic_DNA"/>
</dbReference>
<dbReference type="Proteomes" id="UP001163882">
    <property type="component" value="Chromosome"/>
</dbReference>
<keyword evidence="1" id="KW-1133">Transmembrane helix</keyword>
<reference evidence="2" key="1">
    <citation type="submission" date="2022-10" db="EMBL/GenBank/DDBJ databases">
        <title>YIM 151497 complete genome.</title>
        <authorList>
            <person name="Chen X."/>
        </authorList>
    </citation>
    <scope>NUCLEOTIDE SEQUENCE</scope>
    <source>
        <strain evidence="2">YIM 151497</strain>
    </source>
</reference>
<evidence type="ECO:0000256" key="1">
    <source>
        <dbReference type="SAM" id="Phobius"/>
    </source>
</evidence>
<feature type="transmembrane region" description="Helical" evidence="1">
    <location>
        <begin position="24"/>
        <end position="43"/>
    </location>
</feature>
<accession>A0ABY6INB0</accession>
<evidence type="ECO:0000313" key="2">
    <source>
        <dbReference type="EMBL" id="UYQ70962.1"/>
    </source>
</evidence>
<keyword evidence="1" id="KW-0812">Transmembrane</keyword>
<keyword evidence="3" id="KW-1185">Reference proteome</keyword>
<dbReference type="RefSeq" id="WP_264224626.1">
    <property type="nucleotide sequence ID" value="NZ_CP107716.1"/>
</dbReference>
<proteinExistence type="predicted"/>
<keyword evidence="1" id="KW-0472">Membrane</keyword>
<evidence type="ECO:0000313" key="3">
    <source>
        <dbReference type="Proteomes" id="UP001163882"/>
    </source>
</evidence>
<organism evidence="2 3">
    <name type="scientific">Pelagibacterium flavum</name>
    <dbReference type="NCBI Taxonomy" id="2984530"/>
    <lineage>
        <taxon>Bacteria</taxon>
        <taxon>Pseudomonadati</taxon>
        <taxon>Pseudomonadota</taxon>
        <taxon>Alphaproteobacteria</taxon>
        <taxon>Hyphomicrobiales</taxon>
        <taxon>Devosiaceae</taxon>
        <taxon>Pelagibacterium</taxon>
    </lineage>
</organism>
<name>A0ABY6INB0_9HYPH</name>
<gene>
    <name evidence="2" type="ORF">OF122_12930</name>
</gene>
<feature type="transmembrane region" description="Helical" evidence="1">
    <location>
        <begin position="49"/>
        <end position="69"/>
    </location>
</feature>